<evidence type="ECO:0000256" key="18">
    <source>
        <dbReference type="SAM" id="SignalP"/>
    </source>
</evidence>
<evidence type="ECO:0000313" key="21">
    <source>
        <dbReference type="Proteomes" id="UP000799421"/>
    </source>
</evidence>
<feature type="transmembrane region" description="Helical" evidence="17">
    <location>
        <begin position="1398"/>
        <end position="1421"/>
    </location>
</feature>
<proteinExistence type="predicted"/>
<evidence type="ECO:0000256" key="12">
    <source>
        <dbReference type="ARBA" id="ARBA00023180"/>
    </source>
</evidence>
<evidence type="ECO:0000259" key="19">
    <source>
        <dbReference type="SMART" id="SM00602"/>
    </source>
</evidence>
<dbReference type="GO" id="GO:0006896">
    <property type="term" value="P:Golgi to vacuole transport"/>
    <property type="evidence" value="ECO:0007669"/>
    <property type="project" value="TreeGrafter"/>
</dbReference>
<evidence type="ECO:0000256" key="1">
    <source>
        <dbReference type="ARBA" id="ARBA00004166"/>
    </source>
</evidence>
<sequence length="1463" mass="164696">MRLVWMILALVGLALAKDQPEVKESSFDGPVGDLFYFEDSDVVLLTSARTAYRSEDAGATWKPLDGPNKGETIDVVQHPHLDNVAIVLGSHKTHWITKDKGKTWTAFDSVSLPPTMSRPAISFHATDPDRIIFHSADCVGWLCDEKIMYTTDGFKTAKPLRDKAVSCLWAKSTNVFTTGSEHRDKNQILCIVKGSRSPFSASYRLLASDDFFETEAEPTLHSDGRPVGGVTQLAAVKGYIAAAAKSERTSELAMYVTVDAVHWHRAEFGEHTLEEDGYTLLESTNYSMQVDVLSGRRTAAMGALMTSNYNGTFFTKNIEHTNRNMRGYVDFEKIQNIQGIVMVNVVDNPEEVEKNWQAVKKLKTKISFDDGRTWHAMGGDDGPLHLHSVTNQVNLGRMFSSPAPGIIMGVGNRGKHLTPYEEGDLHVSDDAGWSWRKALSGPHLYEFGDQGAVLVAIKHGETDAIHWSLNHGKDWEKADLGHLGVRGKITPIILTTTPDSTSLKFTMVATRGKGTKLEHLVVSLDFAGLHEDKCKSKDFEDWYARVDDKGNPTCIMGHTQRYRRRKADKKCFVDEEFKDPKPEQKDCKCTAQDYECDFENNFVWDPDGKKCVSNGPIKAPKDKCKNPDDTFMGSSGYRLIPGNTCIKKGGEVLDEPVERKCGEAGKAPASGKITAEVTEFKGGRFVEYYYLERGESSSGDDETVVMRTDLREAWITHDHGKTWSRMDTDGKEVVAIYPHQYIKDVVYLITPGKKVYFSQNRGKTMHSFEAPEKPNHDRLQILQFHPTQKDWLIWTGGRDQQTVAHVSTKGGDDWRTLLKSVRKCQFVYREDRRDSDRLIYCEQYEDENPHAQLRLLSSSDFFEHKKELQKNIVSFATMAEYIVVAKRNTELHSLEVDTSIDGQIFANAQFPKNFHVPQQQAYTVLDSSTHAVFMHVTVNSVEDSEYGSIVKSNSNGTNYVLSVDEVSRNRLGYVDFEKMQGLEGVAVVNRVANAKDADKGHAKKLQTFMTHNDGADWARIPMEKWERDGKEERCDGGIEKCSLHLHGYTERRDPGDTFSSPSAVGLMLATGNVGEFLKTKKEADTWLTADGGVTWKLVAPGNWMWEFGDQGSILVIVKEDEPTREILYSLDEGSNWKRYTFSDALMTVEDLTTVPSDTSRNFLLWGKMKGNLVSVNIDFSGLEERRHSCHLDERNPEGPQSDYYLWSPKHPQSDNDCLFGHVAQYHRKKTDASCYNGRELQHLHNIARNCTCTRMDFECDYNYERVSDGSCRLIPGEKPLDPETVCRENPNLDEYYDITGYRRIPLTTCEGGFALDHTSTVRPCPGHEEGFKKKHGISAWGVFLAIFLPIVAATGVGYWAYNHWDGKFGRIRLGEESSLPTFMSRDTLLDRDAPWIKYPVIVISAVMALVSAVPAMVATLARRLAPQRDSSFPRFTNRSQFASSFGRGSYEVVDDLENEGESD</sequence>
<accession>A0A6A7BS70</accession>
<evidence type="ECO:0000256" key="4">
    <source>
        <dbReference type="ARBA" id="ARBA00022448"/>
    </source>
</evidence>
<feature type="chain" id="PRO_5025534366" description="Vacuolar protein sorting/targeting protein 10" evidence="18">
    <location>
        <begin position="17"/>
        <end position="1463"/>
    </location>
</feature>
<evidence type="ECO:0000256" key="15">
    <source>
        <dbReference type="ARBA" id="ARBA00031354"/>
    </source>
</evidence>
<keyword evidence="18" id="KW-0732">Signal</keyword>
<evidence type="ECO:0000256" key="6">
    <source>
        <dbReference type="ARBA" id="ARBA00022737"/>
    </source>
</evidence>
<dbReference type="SMART" id="SM00602">
    <property type="entry name" value="VPS10"/>
    <property type="match status" value="2"/>
</dbReference>
<dbReference type="InterPro" id="IPR050310">
    <property type="entry name" value="VPS10-sortilin"/>
</dbReference>
<dbReference type="GO" id="GO:0016020">
    <property type="term" value="C:membrane"/>
    <property type="evidence" value="ECO:0007669"/>
    <property type="project" value="InterPro"/>
</dbReference>
<dbReference type="GO" id="GO:0006623">
    <property type="term" value="P:protein targeting to vacuole"/>
    <property type="evidence" value="ECO:0007669"/>
    <property type="project" value="TreeGrafter"/>
</dbReference>
<dbReference type="InterPro" id="IPR006581">
    <property type="entry name" value="VPS10"/>
</dbReference>
<evidence type="ECO:0000256" key="10">
    <source>
        <dbReference type="ARBA" id="ARBA00023136"/>
    </source>
</evidence>
<evidence type="ECO:0000256" key="7">
    <source>
        <dbReference type="ARBA" id="ARBA00022927"/>
    </source>
</evidence>
<dbReference type="GO" id="GO:0006895">
    <property type="term" value="P:Golgi to endosome transport"/>
    <property type="evidence" value="ECO:0007669"/>
    <property type="project" value="TreeGrafter"/>
</dbReference>
<dbReference type="InterPro" id="IPR031778">
    <property type="entry name" value="Sortilin_N"/>
</dbReference>
<evidence type="ECO:0000256" key="11">
    <source>
        <dbReference type="ARBA" id="ARBA00023170"/>
    </source>
</evidence>
<evidence type="ECO:0000256" key="9">
    <source>
        <dbReference type="ARBA" id="ARBA00023034"/>
    </source>
</evidence>
<dbReference type="PANTHER" id="PTHR12106:SF27">
    <property type="entry name" value="SORTILIN-RELATED RECEPTOR"/>
    <property type="match status" value="1"/>
</dbReference>
<organism evidence="20 21">
    <name type="scientific">Piedraia hortae CBS 480.64</name>
    <dbReference type="NCBI Taxonomy" id="1314780"/>
    <lineage>
        <taxon>Eukaryota</taxon>
        <taxon>Fungi</taxon>
        <taxon>Dikarya</taxon>
        <taxon>Ascomycota</taxon>
        <taxon>Pezizomycotina</taxon>
        <taxon>Dothideomycetes</taxon>
        <taxon>Dothideomycetidae</taxon>
        <taxon>Capnodiales</taxon>
        <taxon>Piedraiaceae</taxon>
        <taxon>Piedraia</taxon>
    </lineage>
</organism>
<evidence type="ECO:0000256" key="16">
    <source>
        <dbReference type="ARBA" id="ARBA00031902"/>
    </source>
</evidence>
<keyword evidence="21" id="KW-1185">Reference proteome</keyword>
<feature type="domain" description="VPS10" evidence="19">
    <location>
        <begin position="41"/>
        <end position="668"/>
    </location>
</feature>
<evidence type="ECO:0000256" key="2">
    <source>
        <dbReference type="ARBA" id="ARBA00004488"/>
    </source>
</evidence>
<keyword evidence="5 17" id="KW-0812">Transmembrane</keyword>
<evidence type="ECO:0000256" key="14">
    <source>
        <dbReference type="ARBA" id="ARBA00031250"/>
    </source>
</evidence>
<evidence type="ECO:0000313" key="20">
    <source>
        <dbReference type="EMBL" id="KAF2858043.1"/>
    </source>
</evidence>
<keyword evidence="9" id="KW-0333">Golgi apparatus</keyword>
<keyword evidence="4" id="KW-0813">Transport</keyword>
<evidence type="ECO:0000256" key="8">
    <source>
        <dbReference type="ARBA" id="ARBA00022989"/>
    </source>
</evidence>
<evidence type="ECO:0000256" key="13">
    <source>
        <dbReference type="ARBA" id="ARBA00025569"/>
    </source>
</evidence>
<dbReference type="Gene3D" id="3.30.60.270">
    <property type="match status" value="2"/>
</dbReference>
<feature type="domain" description="VPS10" evidence="19">
    <location>
        <begin position="702"/>
        <end position="1329"/>
    </location>
</feature>
<keyword evidence="12" id="KW-0325">Glycoprotein</keyword>
<keyword evidence="7" id="KW-0653">Protein transport</keyword>
<evidence type="ECO:0000256" key="5">
    <source>
        <dbReference type="ARBA" id="ARBA00022692"/>
    </source>
</evidence>
<dbReference type="InterPro" id="IPR015943">
    <property type="entry name" value="WD40/YVTN_repeat-like_dom_sf"/>
</dbReference>
<name>A0A6A7BS70_9PEZI</name>
<keyword evidence="10 17" id="KW-0472">Membrane</keyword>
<dbReference type="Proteomes" id="UP000799421">
    <property type="component" value="Unassembled WGS sequence"/>
</dbReference>
<dbReference type="Pfam" id="PF15902">
    <property type="entry name" value="Sortilin-Vps10"/>
    <property type="match status" value="2"/>
</dbReference>
<comment type="function">
    <text evidence="13">Functions as a sorting receptor in the Golgi compartment required for the intracellular sorting and delivery of soluble vacuolar proteins, like carboxypeptidase Y (CPY) and proteinase A. Executes multiple rounds of sorting by cycling between the late Golgi and a prevacuolar endosome-like compartment.</text>
</comment>
<dbReference type="Pfam" id="PF15901">
    <property type="entry name" value="Sortilin_C"/>
    <property type="match status" value="2"/>
</dbReference>
<dbReference type="GO" id="GO:0005794">
    <property type="term" value="C:Golgi apparatus"/>
    <property type="evidence" value="ECO:0007669"/>
    <property type="project" value="UniProtKB-SubCell"/>
</dbReference>
<dbReference type="PANTHER" id="PTHR12106">
    <property type="entry name" value="SORTILIN RELATED"/>
    <property type="match status" value="1"/>
</dbReference>
<feature type="signal peptide" evidence="18">
    <location>
        <begin position="1"/>
        <end position="16"/>
    </location>
</feature>
<keyword evidence="20" id="KW-0378">Hydrolase</keyword>
<dbReference type="Gene3D" id="2.130.10.10">
    <property type="entry name" value="YVTN repeat-like/Quinoprotein amine dehydrogenase"/>
    <property type="match status" value="2"/>
</dbReference>
<dbReference type="EMBL" id="MU006019">
    <property type="protein sequence ID" value="KAF2858043.1"/>
    <property type="molecule type" value="Genomic_DNA"/>
</dbReference>
<dbReference type="OrthoDB" id="443634at2759"/>
<keyword evidence="6" id="KW-0677">Repeat</keyword>
<protein>
    <recommendedName>
        <fullName evidence="3">Vacuolar protein sorting/targeting protein 10</fullName>
    </recommendedName>
    <alternativeName>
        <fullName evidence="15">Carboxypeptidase Y receptor</fullName>
    </alternativeName>
    <alternativeName>
        <fullName evidence="14 16">Sortilin VPS10</fullName>
    </alternativeName>
</protein>
<keyword evidence="8 17" id="KW-1133">Transmembrane helix</keyword>
<comment type="subcellular location">
    <subcellularLocation>
        <location evidence="1">Golgi apparatus</location>
        <location evidence="1">trans-Golgi network membrane</location>
        <topology evidence="1">Multi-pass membrane protein</topology>
    </subcellularLocation>
    <subcellularLocation>
        <location evidence="2">Prevacuolar compartment membrane</location>
        <topology evidence="2">Multi-pass membrane protein</topology>
    </subcellularLocation>
</comment>
<dbReference type="SUPFAM" id="SSF110296">
    <property type="entry name" value="Oligoxyloglucan reducing end-specific cellobiohydrolase"/>
    <property type="match status" value="2"/>
</dbReference>
<evidence type="ECO:0000256" key="3">
    <source>
        <dbReference type="ARBA" id="ARBA00015369"/>
    </source>
</evidence>
<feature type="transmembrane region" description="Helical" evidence="17">
    <location>
        <begin position="1337"/>
        <end position="1361"/>
    </location>
</feature>
<gene>
    <name evidence="20" type="ORF">K470DRAFT_260196</name>
</gene>
<keyword evidence="11" id="KW-0675">Receptor</keyword>
<dbReference type="GO" id="GO:0005829">
    <property type="term" value="C:cytosol"/>
    <property type="evidence" value="ECO:0007669"/>
    <property type="project" value="GOC"/>
</dbReference>
<dbReference type="Gene3D" id="2.10.70.80">
    <property type="match status" value="2"/>
</dbReference>
<dbReference type="GO" id="GO:0016787">
    <property type="term" value="F:hydrolase activity"/>
    <property type="evidence" value="ECO:0007669"/>
    <property type="project" value="UniProtKB-KW"/>
</dbReference>
<dbReference type="FunFam" id="3.30.60.270:FF:000005">
    <property type="entry name" value="Sortilin"/>
    <property type="match status" value="2"/>
</dbReference>
<evidence type="ECO:0000256" key="17">
    <source>
        <dbReference type="SAM" id="Phobius"/>
    </source>
</evidence>
<reference evidence="20" key="1">
    <citation type="journal article" date="2020" name="Stud. Mycol.">
        <title>101 Dothideomycetes genomes: a test case for predicting lifestyles and emergence of pathogens.</title>
        <authorList>
            <person name="Haridas S."/>
            <person name="Albert R."/>
            <person name="Binder M."/>
            <person name="Bloem J."/>
            <person name="Labutti K."/>
            <person name="Salamov A."/>
            <person name="Andreopoulos B."/>
            <person name="Baker S."/>
            <person name="Barry K."/>
            <person name="Bills G."/>
            <person name="Bluhm B."/>
            <person name="Cannon C."/>
            <person name="Castanera R."/>
            <person name="Culley D."/>
            <person name="Daum C."/>
            <person name="Ezra D."/>
            <person name="Gonzalez J."/>
            <person name="Henrissat B."/>
            <person name="Kuo A."/>
            <person name="Liang C."/>
            <person name="Lipzen A."/>
            <person name="Lutzoni F."/>
            <person name="Magnuson J."/>
            <person name="Mondo S."/>
            <person name="Nolan M."/>
            <person name="Ohm R."/>
            <person name="Pangilinan J."/>
            <person name="Park H.-J."/>
            <person name="Ramirez L."/>
            <person name="Alfaro M."/>
            <person name="Sun H."/>
            <person name="Tritt A."/>
            <person name="Yoshinaga Y."/>
            <person name="Zwiers L.-H."/>
            <person name="Turgeon B."/>
            <person name="Goodwin S."/>
            <person name="Spatafora J."/>
            <person name="Crous P."/>
            <person name="Grigoriev I."/>
        </authorList>
    </citation>
    <scope>NUCLEOTIDE SEQUENCE</scope>
    <source>
        <strain evidence="20">CBS 480.64</strain>
    </source>
</reference>
<dbReference type="InterPro" id="IPR031777">
    <property type="entry name" value="Sortilin_C"/>
</dbReference>